<keyword evidence="2" id="KW-1185">Reference proteome</keyword>
<proteinExistence type="predicted"/>
<evidence type="ECO:0000313" key="2">
    <source>
        <dbReference type="Proteomes" id="UP001549110"/>
    </source>
</evidence>
<accession>A0ABV2EF47</accession>
<reference evidence="1 2" key="1">
    <citation type="submission" date="2024-06" db="EMBL/GenBank/DDBJ databases">
        <title>Genomic Encyclopedia of Type Strains, Phase IV (KMG-IV): sequencing the most valuable type-strain genomes for metagenomic binning, comparative biology and taxonomic classification.</title>
        <authorList>
            <person name="Goeker M."/>
        </authorList>
    </citation>
    <scope>NUCLEOTIDE SEQUENCE [LARGE SCALE GENOMIC DNA]</scope>
    <source>
        <strain evidence="1 2">DSM 17809</strain>
    </source>
</reference>
<sequence>MRLAIVQHRSGLPTTDEQVARVRAMSPDDYLIEETANARAAQRLVERLEHLGEGDGVVVTELAVLAPSLPEVLSILDGLARRGVVVQAFDAQGEVFEVGPASRATVVALAALGRVAPASRSRPKAEPALLSEADQEEIRRLHRAGMTPRRIGLIFRRTPKAIAEVIWGYDPAETHIVTPTRRS</sequence>
<dbReference type="RefSeq" id="WP_354297196.1">
    <property type="nucleotide sequence ID" value="NZ_JBEPLU010000001.1"/>
</dbReference>
<name>A0ABV2EF47_9CAUL</name>
<dbReference type="EMBL" id="JBEPLU010000001">
    <property type="protein sequence ID" value="MET3525654.1"/>
    <property type="molecule type" value="Genomic_DNA"/>
</dbReference>
<gene>
    <name evidence="1" type="ORF">ABID41_000749</name>
</gene>
<organism evidence="1 2">
    <name type="scientific">Phenylobacterium koreense</name>
    <dbReference type="NCBI Taxonomy" id="266125"/>
    <lineage>
        <taxon>Bacteria</taxon>
        <taxon>Pseudomonadati</taxon>
        <taxon>Pseudomonadota</taxon>
        <taxon>Alphaproteobacteria</taxon>
        <taxon>Caulobacterales</taxon>
        <taxon>Caulobacteraceae</taxon>
        <taxon>Phenylobacterium</taxon>
    </lineage>
</organism>
<protein>
    <submittedName>
        <fullName evidence="1">DNA invertase Pin-like site-specific DNA recombinase</fullName>
    </submittedName>
</protein>
<dbReference type="Proteomes" id="UP001549110">
    <property type="component" value="Unassembled WGS sequence"/>
</dbReference>
<comment type="caution">
    <text evidence="1">The sequence shown here is derived from an EMBL/GenBank/DDBJ whole genome shotgun (WGS) entry which is preliminary data.</text>
</comment>
<evidence type="ECO:0000313" key="1">
    <source>
        <dbReference type="EMBL" id="MET3525654.1"/>
    </source>
</evidence>